<dbReference type="Proteomes" id="UP000030153">
    <property type="component" value="Unassembled WGS sequence"/>
</dbReference>
<keyword evidence="4" id="KW-1185">Reference proteome</keyword>
<dbReference type="InterPro" id="IPR018677">
    <property type="entry name" value="DUF2157"/>
</dbReference>
<dbReference type="eggNOG" id="COG4872">
    <property type="taxonomic scope" value="Bacteria"/>
</dbReference>
<dbReference type="AlphaFoldDB" id="A0A0A2VAQ2"/>
<comment type="caution">
    <text evidence="3">The sequence shown here is derived from an EMBL/GenBank/DDBJ whole genome shotgun (WGS) entry which is preliminary data.</text>
</comment>
<evidence type="ECO:0000313" key="4">
    <source>
        <dbReference type="Proteomes" id="UP000030153"/>
    </source>
</evidence>
<feature type="transmembrane region" description="Helical" evidence="1">
    <location>
        <begin position="299"/>
        <end position="328"/>
    </location>
</feature>
<feature type="transmembrane region" description="Helical" evidence="1">
    <location>
        <begin position="335"/>
        <end position="358"/>
    </location>
</feature>
<feature type="transmembrane region" description="Helical" evidence="1">
    <location>
        <begin position="268"/>
        <end position="287"/>
    </location>
</feature>
<dbReference type="STRING" id="1385513.N780_03605"/>
<keyword evidence="1" id="KW-0472">Membrane</keyword>
<dbReference type="RefSeq" id="WP_036785025.1">
    <property type="nucleotide sequence ID" value="NZ_AVBG01000010.1"/>
</dbReference>
<dbReference type="Pfam" id="PF09925">
    <property type="entry name" value="DUF2157"/>
    <property type="match status" value="1"/>
</dbReference>
<feature type="domain" description="DUF2157" evidence="2">
    <location>
        <begin position="12"/>
        <end position="146"/>
    </location>
</feature>
<feature type="transmembrane region" description="Helical" evidence="1">
    <location>
        <begin position="119"/>
        <end position="139"/>
    </location>
</feature>
<feature type="transmembrane region" description="Helical" evidence="1">
    <location>
        <begin position="39"/>
        <end position="60"/>
    </location>
</feature>
<proteinExistence type="predicted"/>
<protein>
    <recommendedName>
        <fullName evidence="2">DUF2157 domain-containing protein</fullName>
    </recommendedName>
</protein>
<evidence type="ECO:0000259" key="2">
    <source>
        <dbReference type="Pfam" id="PF09925"/>
    </source>
</evidence>
<dbReference type="OrthoDB" id="5351773at2"/>
<reference evidence="3 4" key="1">
    <citation type="submission" date="2013-08" db="EMBL/GenBank/DDBJ databases">
        <title>Genome of Pontibacillus chungwhensis.</title>
        <authorList>
            <person name="Wang Q."/>
            <person name="Wang G."/>
        </authorList>
    </citation>
    <scope>NUCLEOTIDE SEQUENCE [LARGE SCALE GENOMIC DNA]</scope>
    <source>
        <strain evidence="3 4">BH030062</strain>
    </source>
</reference>
<feature type="transmembrane region" description="Helical" evidence="1">
    <location>
        <begin position="66"/>
        <end position="82"/>
    </location>
</feature>
<feature type="transmembrane region" description="Helical" evidence="1">
    <location>
        <begin position="192"/>
        <end position="210"/>
    </location>
</feature>
<keyword evidence="1" id="KW-1133">Transmembrane helix</keyword>
<feature type="transmembrane region" description="Helical" evidence="1">
    <location>
        <begin position="216"/>
        <end position="234"/>
    </location>
</feature>
<name>A0A0A2VAQ2_9BACI</name>
<accession>A0A0A2VAQ2</accession>
<gene>
    <name evidence="3" type="ORF">N780_03605</name>
</gene>
<dbReference type="EMBL" id="AVBG01000010">
    <property type="protein sequence ID" value="KGP90765.1"/>
    <property type="molecule type" value="Genomic_DNA"/>
</dbReference>
<evidence type="ECO:0000313" key="3">
    <source>
        <dbReference type="EMBL" id="KGP90765.1"/>
    </source>
</evidence>
<evidence type="ECO:0000256" key="1">
    <source>
        <dbReference type="SAM" id="Phobius"/>
    </source>
</evidence>
<sequence>MKRSLLEKEAASWVEEGIISREQYEQIIKRYPNRNSRGLLTIFGGLFIGLGFLTFVASNWSFMPNILKMGILIVSLLGFYFFGERAYQRGSKALGTSFYAIGVLLFGESMILTGQMYHYMSYSATTFFLWGVAALLVYMARREQPLLYLTFAILTVGQIYSWMTYGEAHLGIFLLFVMGGGFELVRLRRDFLALLYGFGYVLQSLVLVFAGGHDYVWLLFLWLLLYVASNLSIFRFPSLQITSIGAAFLLKAIEVFLLDSWVMERWDVNVTFLIVHIVLTGLLVLLVKDRTIGVLNLLLFLPIVYVGGNAGVIALVLLYVLSVGYLIIGTKRESIGLVNFGTGAFLVSTLIAYVQLAWDFLNKSVFFFIGGILLFGLSYVLNRERRRLSGYEKGGGFR</sequence>
<feature type="transmembrane region" description="Helical" evidence="1">
    <location>
        <begin position="146"/>
        <end position="162"/>
    </location>
</feature>
<feature type="transmembrane region" description="Helical" evidence="1">
    <location>
        <begin position="94"/>
        <end position="113"/>
    </location>
</feature>
<keyword evidence="1" id="KW-0812">Transmembrane</keyword>
<feature type="transmembrane region" description="Helical" evidence="1">
    <location>
        <begin position="364"/>
        <end position="381"/>
    </location>
</feature>
<feature type="transmembrane region" description="Helical" evidence="1">
    <location>
        <begin position="168"/>
        <end position="185"/>
    </location>
</feature>
<organism evidence="3 4">
    <name type="scientific">Pontibacillus chungwhensis BH030062</name>
    <dbReference type="NCBI Taxonomy" id="1385513"/>
    <lineage>
        <taxon>Bacteria</taxon>
        <taxon>Bacillati</taxon>
        <taxon>Bacillota</taxon>
        <taxon>Bacilli</taxon>
        <taxon>Bacillales</taxon>
        <taxon>Bacillaceae</taxon>
        <taxon>Pontibacillus</taxon>
    </lineage>
</organism>